<reference evidence="2 3" key="1">
    <citation type="submission" date="2017-08" db="EMBL/GenBank/DDBJ databases">
        <title>The complete genome sequence of Nocardiopsis gilva YIM 90087.</title>
        <authorList>
            <person name="Yin M."/>
            <person name="Tang S."/>
        </authorList>
    </citation>
    <scope>NUCLEOTIDE SEQUENCE [LARGE SCALE GENOMIC DNA]</scope>
    <source>
        <strain evidence="2 3">YIM 90087</strain>
    </source>
</reference>
<feature type="region of interest" description="Disordered" evidence="1">
    <location>
        <begin position="28"/>
        <end position="70"/>
    </location>
</feature>
<accession>A0A223SC85</accession>
<organism evidence="2 3">
    <name type="scientific">Nocardiopsis gilva YIM 90087</name>
    <dbReference type="NCBI Taxonomy" id="1235441"/>
    <lineage>
        <taxon>Bacteria</taxon>
        <taxon>Bacillati</taxon>
        <taxon>Actinomycetota</taxon>
        <taxon>Actinomycetes</taxon>
        <taxon>Streptosporangiales</taxon>
        <taxon>Nocardiopsidaceae</taxon>
        <taxon>Nocardiopsis</taxon>
    </lineage>
</organism>
<keyword evidence="3" id="KW-1185">Reference proteome</keyword>
<sequence length="119" mass="12320">MSLALMLVALLGAVGVLGLGVWVMGRLGPGEGEVPSGPQRPAVPEPGAPVGGYTLVSAADGGDAAEADEPVPAQTVARVRELLALGRGVEAVRVMRDETGMDQRRSREVVDRLRDLGRP</sequence>
<protein>
    <recommendedName>
        <fullName evidence="4">Ribosomal protein L7/L12 C-terminal domain-containing protein</fullName>
    </recommendedName>
</protein>
<name>A0A223SC85_9ACTN</name>
<feature type="region of interest" description="Disordered" evidence="1">
    <location>
        <begin position="98"/>
        <end position="119"/>
    </location>
</feature>
<evidence type="ECO:0000313" key="2">
    <source>
        <dbReference type="EMBL" id="ASU85774.1"/>
    </source>
</evidence>
<dbReference type="KEGG" id="ngv:CDO52_25865"/>
<dbReference type="AlphaFoldDB" id="A0A223SC85"/>
<dbReference type="Proteomes" id="UP000215005">
    <property type="component" value="Chromosome"/>
</dbReference>
<evidence type="ECO:0008006" key="4">
    <source>
        <dbReference type="Google" id="ProtNLM"/>
    </source>
</evidence>
<gene>
    <name evidence="2" type="ORF">CDO52_25865</name>
</gene>
<evidence type="ECO:0000256" key="1">
    <source>
        <dbReference type="SAM" id="MobiDB-lite"/>
    </source>
</evidence>
<dbReference type="OrthoDB" id="9937012at2"/>
<dbReference type="RefSeq" id="WP_017618517.1">
    <property type="nucleotide sequence ID" value="NZ_ANBG01000167.1"/>
</dbReference>
<evidence type="ECO:0000313" key="3">
    <source>
        <dbReference type="Proteomes" id="UP000215005"/>
    </source>
</evidence>
<proteinExistence type="predicted"/>
<dbReference type="EMBL" id="CP022753">
    <property type="protein sequence ID" value="ASU85774.1"/>
    <property type="molecule type" value="Genomic_DNA"/>
</dbReference>